<dbReference type="OrthoDB" id="428577at2759"/>
<comment type="similarity">
    <text evidence="2">Belongs to the RRN7/TAF1B family.</text>
</comment>
<reference evidence="12" key="1">
    <citation type="submission" date="2013-07" db="EMBL/GenBank/DDBJ databases">
        <title>The Genome Sequence of Cryptococcus dejecticola CBS10117.</title>
        <authorList>
            <consortium name="The Broad Institute Genome Sequencing Platform"/>
            <person name="Cuomo C."/>
            <person name="Litvintseva A."/>
            <person name="Chen Y."/>
            <person name="Heitman J."/>
            <person name="Sun S."/>
            <person name="Springer D."/>
            <person name="Dromer F."/>
            <person name="Young S.K."/>
            <person name="Zeng Q."/>
            <person name="Gargeya S."/>
            <person name="Fitzgerald M."/>
            <person name="Abouelleil A."/>
            <person name="Alvarado L."/>
            <person name="Berlin A.M."/>
            <person name="Chapman S.B."/>
            <person name="Dewar J."/>
            <person name="Goldberg J."/>
            <person name="Griggs A."/>
            <person name="Gujja S."/>
            <person name="Hansen M."/>
            <person name="Howarth C."/>
            <person name="Imamovic A."/>
            <person name="Larimer J."/>
            <person name="McCowan C."/>
            <person name="Murphy C."/>
            <person name="Pearson M."/>
            <person name="Priest M."/>
            <person name="Roberts A."/>
            <person name="Saif S."/>
            <person name="Shea T."/>
            <person name="Sykes S."/>
            <person name="Wortman J."/>
            <person name="Nusbaum C."/>
            <person name="Birren B."/>
        </authorList>
    </citation>
    <scope>NUCLEOTIDE SEQUENCE [LARGE SCALE GENOMIC DNA]</scope>
    <source>
        <strain evidence="12">CBS 10117</strain>
    </source>
</reference>
<feature type="region of interest" description="Disordered" evidence="10">
    <location>
        <begin position="376"/>
        <end position="402"/>
    </location>
</feature>
<evidence type="ECO:0000313" key="12">
    <source>
        <dbReference type="EMBL" id="OBR85811.1"/>
    </source>
</evidence>
<proteinExistence type="inferred from homology"/>
<feature type="compositionally biased region" description="Basic and acidic residues" evidence="10">
    <location>
        <begin position="162"/>
        <end position="193"/>
    </location>
</feature>
<evidence type="ECO:0000256" key="2">
    <source>
        <dbReference type="ARBA" id="ARBA00006899"/>
    </source>
</evidence>
<dbReference type="PANTHER" id="PTHR31576">
    <property type="entry name" value="TATA BOX-BINDING PROTEIN-ASSOCIATED FACTOR RNA POLYMERASE I SUBUNIT B"/>
    <property type="match status" value="1"/>
</dbReference>
<evidence type="ECO:0000256" key="8">
    <source>
        <dbReference type="ARBA" id="ARBA00023163"/>
    </source>
</evidence>
<feature type="region of interest" description="Disordered" evidence="10">
    <location>
        <begin position="49"/>
        <end position="70"/>
    </location>
</feature>
<evidence type="ECO:0000259" key="11">
    <source>
        <dbReference type="Pfam" id="PF20645"/>
    </source>
</evidence>
<feature type="region of interest" description="Disordered" evidence="10">
    <location>
        <begin position="146"/>
        <end position="195"/>
    </location>
</feature>
<feature type="region of interest" description="Disordered" evidence="10">
    <location>
        <begin position="626"/>
        <end position="680"/>
    </location>
</feature>
<dbReference type="EMBL" id="KI894030">
    <property type="protein sequence ID" value="OBR85811.1"/>
    <property type="molecule type" value="Genomic_DNA"/>
</dbReference>
<dbReference type="GO" id="GO:0001164">
    <property type="term" value="F:RNA polymerase I core promoter sequence-specific DNA binding"/>
    <property type="evidence" value="ECO:0007669"/>
    <property type="project" value="InterPro"/>
</dbReference>
<feature type="domain" description="Rrn7/TAF1B C-terminal cyclin" evidence="11">
    <location>
        <begin position="297"/>
        <end position="502"/>
    </location>
</feature>
<organism evidence="12">
    <name type="scientific">Kwoniella dejecticola CBS 10117</name>
    <dbReference type="NCBI Taxonomy" id="1296121"/>
    <lineage>
        <taxon>Eukaryota</taxon>
        <taxon>Fungi</taxon>
        <taxon>Dikarya</taxon>
        <taxon>Basidiomycota</taxon>
        <taxon>Agaricomycotina</taxon>
        <taxon>Tremellomycetes</taxon>
        <taxon>Tremellales</taxon>
        <taxon>Cryptococcaceae</taxon>
        <taxon>Kwoniella</taxon>
    </lineage>
</organism>
<keyword evidence="5" id="KW-0862">Zinc</keyword>
<keyword evidence="6" id="KW-0805">Transcription regulation</keyword>
<keyword evidence="3" id="KW-0479">Metal-binding</keyword>
<dbReference type="GO" id="GO:0042790">
    <property type="term" value="P:nucleolar large rRNA transcription by RNA polymerase I"/>
    <property type="evidence" value="ECO:0007669"/>
    <property type="project" value="TreeGrafter"/>
</dbReference>
<feature type="compositionally biased region" description="Basic and acidic residues" evidence="10">
    <location>
        <begin position="671"/>
        <end position="680"/>
    </location>
</feature>
<dbReference type="STRING" id="1296121.A0A1A6A6X6"/>
<keyword evidence="8" id="KW-0804">Transcription</keyword>
<evidence type="ECO:0000256" key="10">
    <source>
        <dbReference type="SAM" id="MobiDB-lite"/>
    </source>
</evidence>
<dbReference type="AlphaFoldDB" id="A0A1A6A6X6"/>
<accession>A0A1A6A6X6</accession>
<dbReference type="InterPro" id="IPR048538">
    <property type="entry name" value="Rrn7_cyclin_C"/>
</dbReference>
<protein>
    <recommendedName>
        <fullName evidence="11">Rrn7/TAF1B C-terminal cyclin domain-containing protein</fullName>
    </recommendedName>
</protein>
<evidence type="ECO:0000256" key="1">
    <source>
        <dbReference type="ARBA" id="ARBA00004604"/>
    </source>
</evidence>
<comment type="subcellular location">
    <subcellularLocation>
        <location evidence="1">Nucleus</location>
        <location evidence="1">Nucleolus</location>
    </subcellularLocation>
</comment>
<evidence type="ECO:0000256" key="3">
    <source>
        <dbReference type="ARBA" id="ARBA00022723"/>
    </source>
</evidence>
<feature type="compositionally biased region" description="Basic and acidic residues" evidence="10">
    <location>
        <begin position="626"/>
        <end position="635"/>
    </location>
</feature>
<feature type="compositionally biased region" description="Basic residues" evidence="10">
    <location>
        <begin position="49"/>
        <end position="63"/>
    </location>
</feature>
<gene>
    <name evidence="12" type="ORF">I303_03524</name>
</gene>
<sequence length="680" mass="77693">MAKACDICGSRKWRKDKVTGNAICEEGHVQQNYRSEVLDMEIGGPRHQLQRRKMGNRGPRRNKRREEGRANPLFYHGAEAEYLRIQALQILLRLQIQAISKLWSLPETYEMIVRDLWTYQLSISCLPSWPTSTDGRQTPESDIVAITKQSQPSQPDVEMADEERKSDDDSSTDPEHEKDDLSENEEGDGRASDVDSEILEEIEGMSKEEDLEDEAMIEKQNQDRRGKKKLRISDTIITLVMGLWIMRIPFIGIDIESAINEMKIPYIDFYHTTHLPTEIKRHMNRDVMIALAPLRSPSPTMIHRQCKVFARRLNKKYGIEVPETNAQPVVWRITSSLGGTRWQWVATTYLQITRLLTILDVNLSLIEREISTFHRKAKSRTHMQRDTERDGDDSPDLISSNGEGLESYERTLLYQDVIAPEVVIVSAWIVIMKITYGLDGIPREALLRSDPAVGLPNANVWMTELRTRLNEGVLRGSRKDREKPHFHTMDPDDMDAFLFKAERILLSHREEPSDVSMFPLTPHAPHEESVVPANSWANFHSNTATQTSNQIRHNPIKPNEGINKSLPLMPGEKIQSFPSNDPFLELPTELEVVSNAAAELIGWDAVEVSRVVEALERRLEKIRPRDERGRKKFDEATSETDNDSATEREAFGSRPSEIEAEAEAQAGGQVEVRRDRESPV</sequence>
<dbReference type="Pfam" id="PF20645">
    <property type="entry name" value="Rrn7_cyclin_C"/>
    <property type="match status" value="1"/>
</dbReference>
<keyword evidence="4" id="KW-0863">Zinc-finger</keyword>
<evidence type="ECO:0000256" key="9">
    <source>
        <dbReference type="ARBA" id="ARBA00023242"/>
    </source>
</evidence>
<dbReference type="GO" id="GO:0070860">
    <property type="term" value="C:RNA polymerase I core factor complex"/>
    <property type="evidence" value="ECO:0007669"/>
    <property type="project" value="InterPro"/>
</dbReference>
<dbReference type="VEuPathDB" id="FungiDB:I303_03524"/>
<dbReference type="PANTHER" id="PTHR31576:SF2">
    <property type="entry name" value="TATA BOX-BINDING PROTEIN-ASSOCIATED FACTOR RNA POLYMERASE I SUBUNIT B"/>
    <property type="match status" value="1"/>
</dbReference>
<evidence type="ECO:0000256" key="6">
    <source>
        <dbReference type="ARBA" id="ARBA00023015"/>
    </source>
</evidence>
<evidence type="ECO:0000256" key="5">
    <source>
        <dbReference type="ARBA" id="ARBA00022833"/>
    </source>
</evidence>
<dbReference type="InterPro" id="IPR033599">
    <property type="entry name" value="TAF1B/Rrn7"/>
</dbReference>
<evidence type="ECO:0000256" key="4">
    <source>
        <dbReference type="ARBA" id="ARBA00022771"/>
    </source>
</evidence>
<evidence type="ECO:0000256" key="7">
    <source>
        <dbReference type="ARBA" id="ARBA00023125"/>
    </source>
</evidence>
<keyword evidence="7" id="KW-0238">DNA-binding</keyword>
<name>A0A1A6A6X6_9TREE</name>
<dbReference type="GO" id="GO:0008270">
    <property type="term" value="F:zinc ion binding"/>
    <property type="evidence" value="ECO:0007669"/>
    <property type="project" value="UniProtKB-KW"/>
</dbReference>
<keyword evidence="9" id="KW-0539">Nucleus</keyword>